<sequence length="121" mass="13372">MAISESANLRKCHLATWQDEEPGTVLEDSVNRHKNPLADQFPDMSFLNSLEMVLGNIIQNAQQTPRASQLLESGCLRANAARHIFWDPSKVKAAIVTCGGLCPGLNSIIRGVTKCLWNDPW</sequence>
<dbReference type="InterPro" id="IPR035966">
    <property type="entry name" value="PKF_sf"/>
</dbReference>
<comment type="caution">
    <text evidence="1">The sequence shown here is derived from an EMBL/GenBank/DDBJ whole genome shotgun (WGS) entry which is preliminary data.</text>
</comment>
<dbReference type="InterPro" id="IPR050929">
    <property type="entry name" value="PFKA"/>
</dbReference>
<organism evidence="1 2">
    <name type="scientific">Durusdinium trenchii</name>
    <dbReference type="NCBI Taxonomy" id="1381693"/>
    <lineage>
        <taxon>Eukaryota</taxon>
        <taxon>Sar</taxon>
        <taxon>Alveolata</taxon>
        <taxon>Dinophyceae</taxon>
        <taxon>Suessiales</taxon>
        <taxon>Symbiodiniaceae</taxon>
        <taxon>Durusdinium</taxon>
    </lineage>
</organism>
<protein>
    <recommendedName>
        <fullName evidence="3">ATP-dependent 6-phosphofructokinase</fullName>
    </recommendedName>
</protein>
<reference evidence="1 2" key="1">
    <citation type="submission" date="2024-02" db="EMBL/GenBank/DDBJ databases">
        <authorList>
            <person name="Chen Y."/>
            <person name="Shah S."/>
            <person name="Dougan E. K."/>
            <person name="Thang M."/>
            <person name="Chan C."/>
        </authorList>
    </citation>
    <scope>NUCLEOTIDE SEQUENCE [LARGE SCALE GENOMIC DNA]</scope>
</reference>
<dbReference type="PANTHER" id="PTHR45770">
    <property type="entry name" value="ATP-DEPENDENT 6-PHOSPHOFRUCTOKINASE 1"/>
    <property type="match status" value="1"/>
</dbReference>
<gene>
    <name evidence="1" type="ORF">CCMP2556_LOCUS43514</name>
</gene>
<dbReference type="SUPFAM" id="SSF53784">
    <property type="entry name" value="Phosphofructokinase"/>
    <property type="match status" value="1"/>
</dbReference>
<accession>A0ABP0QQL6</accession>
<keyword evidence="2" id="KW-1185">Reference proteome</keyword>
<dbReference type="Gene3D" id="3.40.50.450">
    <property type="match status" value="1"/>
</dbReference>
<evidence type="ECO:0000313" key="1">
    <source>
        <dbReference type="EMBL" id="CAK9090542.1"/>
    </source>
</evidence>
<feature type="non-terminal residue" evidence="1">
    <location>
        <position position="121"/>
    </location>
</feature>
<name>A0ABP0QQL6_9DINO</name>
<proteinExistence type="predicted"/>
<evidence type="ECO:0000313" key="2">
    <source>
        <dbReference type="Proteomes" id="UP001642484"/>
    </source>
</evidence>
<dbReference type="EMBL" id="CAXAMN010024864">
    <property type="protein sequence ID" value="CAK9090542.1"/>
    <property type="molecule type" value="Genomic_DNA"/>
</dbReference>
<dbReference type="Proteomes" id="UP001642484">
    <property type="component" value="Unassembled WGS sequence"/>
</dbReference>
<evidence type="ECO:0008006" key="3">
    <source>
        <dbReference type="Google" id="ProtNLM"/>
    </source>
</evidence>